<proteinExistence type="predicted"/>
<feature type="domain" description="Sey1/RHD3-like three-helix bundle" evidence="1">
    <location>
        <begin position="95"/>
        <end position="192"/>
    </location>
</feature>
<reference evidence="2 3" key="2">
    <citation type="journal article" date="2017" name="Nature">
        <title>The Apostasia genome and the evolution of orchids.</title>
        <authorList>
            <person name="Zhang G.Q."/>
            <person name="Liu K.W."/>
            <person name="Li Z."/>
            <person name="Lohaus R."/>
            <person name="Hsiao Y.Y."/>
            <person name="Niu S.C."/>
            <person name="Wang J.Y."/>
            <person name="Lin Y.C."/>
            <person name="Xu Q."/>
            <person name="Chen L.J."/>
            <person name="Yoshida K."/>
            <person name="Fujiwara S."/>
            <person name="Wang Z.W."/>
            <person name="Zhang Y.Q."/>
            <person name="Mitsuda N."/>
            <person name="Wang M."/>
            <person name="Liu G.H."/>
            <person name="Pecoraro L."/>
            <person name="Huang H.X."/>
            <person name="Xiao X.J."/>
            <person name="Lin M."/>
            <person name="Wu X.Y."/>
            <person name="Wu W.L."/>
            <person name="Chen Y.Y."/>
            <person name="Chang S.B."/>
            <person name="Sakamoto S."/>
            <person name="Ohme-Takagi M."/>
            <person name="Yagi M."/>
            <person name="Zeng S.J."/>
            <person name="Shen C.Y."/>
            <person name="Yeh C.M."/>
            <person name="Luo Y.B."/>
            <person name="Tsai W.C."/>
            <person name="Van de Peer Y."/>
            <person name="Liu Z.J."/>
        </authorList>
    </citation>
    <scope>NUCLEOTIDE SEQUENCE [LARGE SCALE GENOMIC DNA]</scope>
    <source>
        <tissue evidence="2">The whole plant</tissue>
    </source>
</reference>
<evidence type="ECO:0000313" key="2">
    <source>
        <dbReference type="EMBL" id="PKU72049.1"/>
    </source>
</evidence>
<name>A0A2I0W8R0_9ASPA</name>
<reference evidence="2 3" key="1">
    <citation type="journal article" date="2016" name="Sci. Rep.">
        <title>The Dendrobium catenatum Lindl. genome sequence provides insights into polysaccharide synthase, floral development and adaptive evolution.</title>
        <authorList>
            <person name="Zhang G.Q."/>
            <person name="Xu Q."/>
            <person name="Bian C."/>
            <person name="Tsai W.C."/>
            <person name="Yeh C.M."/>
            <person name="Liu K.W."/>
            <person name="Yoshida K."/>
            <person name="Zhang L.S."/>
            <person name="Chang S.B."/>
            <person name="Chen F."/>
            <person name="Shi Y."/>
            <person name="Su Y.Y."/>
            <person name="Zhang Y.Q."/>
            <person name="Chen L.J."/>
            <person name="Yin Y."/>
            <person name="Lin M."/>
            <person name="Huang H."/>
            <person name="Deng H."/>
            <person name="Wang Z.W."/>
            <person name="Zhu S.L."/>
            <person name="Zhao X."/>
            <person name="Deng C."/>
            <person name="Niu S.C."/>
            <person name="Huang J."/>
            <person name="Wang M."/>
            <person name="Liu G.H."/>
            <person name="Yang H.J."/>
            <person name="Xiao X.J."/>
            <person name="Hsiao Y.Y."/>
            <person name="Wu W.L."/>
            <person name="Chen Y.Y."/>
            <person name="Mitsuda N."/>
            <person name="Ohme-Takagi M."/>
            <person name="Luo Y.B."/>
            <person name="Van de Peer Y."/>
            <person name="Liu Z.J."/>
        </authorList>
    </citation>
    <scope>NUCLEOTIDE SEQUENCE [LARGE SCALE GENOMIC DNA]</scope>
    <source>
        <tissue evidence="2">The whole plant</tissue>
    </source>
</reference>
<dbReference type="GO" id="GO:0003924">
    <property type="term" value="F:GTPase activity"/>
    <property type="evidence" value="ECO:0007669"/>
    <property type="project" value="TreeGrafter"/>
</dbReference>
<accession>A0A2I0W8R0</accession>
<sequence>MSLQVAKLRKRFFHSIAPGGLAGDRRGVIPALGFSFTQQIWKAIKENKNIDLLAHEVMIAIVRCEEIANAKIDSFLNNEEWRHLEDAVQNGIVPDFAKKLSSILENCLIGYDKEAVYFDDSVRTLKRQQLESKLFQYVQPAYRSMLKHLVAKYSEDFNVRFNEARKSGGAIAAFNDCSQSVMFAFDEDCKGIQQTIRDSLKVGYAKSVAESKEKEEEAGRALMHMKDRFSTLCSNYSDSTRKLWMGKEDKKVLHIGSDLSLLNRRSCAKE</sequence>
<dbReference type="EMBL" id="KZ502845">
    <property type="protein sequence ID" value="PKU72049.1"/>
    <property type="molecule type" value="Genomic_DNA"/>
</dbReference>
<evidence type="ECO:0000313" key="3">
    <source>
        <dbReference type="Proteomes" id="UP000233837"/>
    </source>
</evidence>
<keyword evidence="3" id="KW-1185">Reference proteome</keyword>
<dbReference type="AlphaFoldDB" id="A0A2I0W8R0"/>
<dbReference type="STRING" id="906689.A0A2I0W8R0"/>
<evidence type="ECO:0000259" key="1">
    <source>
        <dbReference type="Pfam" id="PF20428"/>
    </source>
</evidence>
<organism evidence="2 3">
    <name type="scientific">Dendrobium catenatum</name>
    <dbReference type="NCBI Taxonomy" id="906689"/>
    <lineage>
        <taxon>Eukaryota</taxon>
        <taxon>Viridiplantae</taxon>
        <taxon>Streptophyta</taxon>
        <taxon>Embryophyta</taxon>
        <taxon>Tracheophyta</taxon>
        <taxon>Spermatophyta</taxon>
        <taxon>Magnoliopsida</taxon>
        <taxon>Liliopsida</taxon>
        <taxon>Asparagales</taxon>
        <taxon>Orchidaceae</taxon>
        <taxon>Epidendroideae</taxon>
        <taxon>Malaxideae</taxon>
        <taxon>Dendrobiinae</taxon>
        <taxon>Dendrobium</taxon>
    </lineage>
</organism>
<dbReference type="PANTHER" id="PTHR45923">
    <property type="entry name" value="PROTEIN SEY1"/>
    <property type="match status" value="1"/>
</dbReference>
<gene>
    <name evidence="2" type="primary">RHD3</name>
    <name evidence="2" type="ORF">MA16_Dca007413</name>
</gene>
<dbReference type="InterPro" id="IPR008803">
    <property type="entry name" value="RHD3/Sey1"/>
</dbReference>
<dbReference type="Pfam" id="PF20428">
    <property type="entry name" value="Sey1_3HB"/>
    <property type="match status" value="1"/>
</dbReference>
<protein>
    <submittedName>
        <fullName evidence="2">Protein ROOT HAIR DEFECTIVE 3</fullName>
    </submittedName>
</protein>
<dbReference type="GO" id="GO:0016320">
    <property type="term" value="P:endoplasmic reticulum membrane fusion"/>
    <property type="evidence" value="ECO:0007669"/>
    <property type="project" value="TreeGrafter"/>
</dbReference>
<dbReference type="PANTHER" id="PTHR45923:SF2">
    <property type="entry name" value="PROTEIN SEY1"/>
    <property type="match status" value="1"/>
</dbReference>
<dbReference type="Proteomes" id="UP000233837">
    <property type="component" value="Unassembled WGS sequence"/>
</dbReference>
<dbReference type="GO" id="GO:0005783">
    <property type="term" value="C:endoplasmic reticulum"/>
    <property type="evidence" value="ECO:0007669"/>
    <property type="project" value="TreeGrafter"/>
</dbReference>
<dbReference type="InterPro" id="IPR046758">
    <property type="entry name" value="Sey1/RHD3-like_3HB"/>
</dbReference>